<organism evidence="11 12">
    <name type="scientific">Geoglobus acetivorans</name>
    <dbReference type="NCBI Taxonomy" id="565033"/>
    <lineage>
        <taxon>Archaea</taxon>
        <taxon>Methanobacteriati</taxon>
        <taxon>Methanobacteriota</taxon>
        <taxon>Archaeoglobi</taxon>
        <taxon>Archaeoglobales</taxon>
        <taxon>Archaeoglobaceae</taxon>
        <taxon>Geoglobus</taxon>
    </lineage>
</organism>
<evidence type="ECO:0000313" key="12">
    <source>
        <dbReference type="Proteomes" id="UP000030624"/>
    </source>
</evidence>
<feature type="domain" description="4Fe-4S ferredoxin-type" evidence="10">
    <location>
        <begin position="27"/>
        <end position="56"/>
    </location>
</feature>
<dbReference type="PROSITE" id="PS51379">
    <property type="entry name" value="4FE4S_FER_2"/>
    <property type="match status" value="2"/>
</dbReference>
<dbReference type="GO" id="GO:0051539">
    <property type="term" value="F:4 iron, 4 sulfur cluster binding"/>
    <property type="evidence" value="ECO:0007669"/>
    <property type="project" value="UniProtKB-KW"/>
</dbReference>
<dbReference type="InterPro" id="IPR017900">
    <property type="entry name" value="4Fe4S_Fe_S_CS"/>
</dbReference>
<dbReference type="InterPro" id="IPR017896">
    <property type="entry name" value="4Fe4S_Fe-S-bd"/>
</dbReference>
<evidence type="ECO:0000256" key="6">
    <source>
        <dbReference type="ARBA" id="ARBA00022737"/>
    </source>
</evidence>
<dbReference type="GeneID" id="24797999"/>
<dbReference type="Pfam" id="PF14697">
    <property type="entry name" value="Fer4_21"/>
    <property type="match status" value="1"/>
</dbReference>
<evidence type="ECO:0000256" key="5">
    <source>
        <dbReference type="ARBA" id="ARBA00022723"/>
    </source>
</evidence>
<keyword evidence="4" id="KW-0004">4Fe-4S</keyword>
<keyword evidence="11" id="KW-0670">Pyruvate</keyword>
<comment type="subunit">
    <text evidence="2">Heterotetramer of one alpha, one beta, one delta and one gamma chain.</text>
</comment>
<dbReference type="InterPro" id="IPR011898">
    <property type="entry name" value="PorD_KorD"/>
</dbReference>
<evidence type="ECO:0000256" key="4">
    <source>
        <dbReference type="ARBA" id="ARBA00022485"/>
    </source>
</evidence>
<keyword evidence="7" id="KW-0249">Electron transport</keyword>
<dbReference type="Proteomes" id="UP000030624">
    <property type="component" value="Chromosome"/>
</dbReference>
<evidence type="ECO:0000259" key="10">
    <source>
        <dbReference type="PROSITE" id="PS51379"/>
    </source>
</evidence>
<keyword evidence="9" id="KW-0411">Iron-sulfur</keyword>
<gene>
    <name evidence="11" type="ORF">GACE_1415</name>
</gene>
<feature type="domain" description="4Fe-4S ferredoxin-type" evidence="10">
    <location>
        <begin position="60"/>
        <end position="89"/>
    </location>
</feature>
<sequence>MVKIKLYIGASNPPLSTSMKTGDWGTEWAIVDEEKCIGCGQCVTFCPEPAVELVEKDEKKVAVVDHDYCKGCWVCYTVCPVNAIEMETKDIYKIEVC</sequence>
<dbReference type="GO" id="GO:0046872">
    <property type="term" value="F:metal ion binding"/>
    <property type="evidence" value="ECO:0007669"/>
    <property type="project" value="UniProtKB-KW"/>
</dbReference>
<accession>A0A0A7GEH9</accession>
<dbReference type="SUPFAM" id="SSF54862">
    <property type="entry name" value="4Fe-4S ferredoxins"/>
    <property type="match status" value="1"/>
</dbReference>
<evidence type="ECO:0000256" key="3">
    <source>
        <dbReference type="ARBA" id="ARBA00022448"/>
    </source>
</evidence>
<evidence type="ECO:0000256" key="7">
    <source>
        <dbReference type="ARBA" id="ARBA00022982"/>
    </source>
</evidence>
<dbReference type="STRING" id="565033.GACE_1415"/>
<evidence type="ECO:0000256" key="1">
    <source>
        <dbReference type="ARBA" id="ARBA00001966"/>
    </source>
</evidence>
<dbReference type="PANTHER" id="PTHR43724">
    <property type="entry name" value="PYRUVATE SYNTHASE SUBUNIT PORD"/>
    <property type="match status" value="1"/>
</dbReference>
<dbReference type="NCBIfam" id="TIGR02179">
    <property type="entry name" value="PorD_KorD"/>
    <property type="match status" value="1"/>
</dbReference>
<keyword evidence="6" id="KW-0677">Repeat</keyword>
<dbReference type="AlphaFoldDB" id="A0A0A7GEH9"/>
<dbReference type="RefSeq" id="WP_048092259.1">
    <property type="nucleotide sequence ID" value="NZ_CP009552.1"/>
</dbReference>
<comment type="cofactor">
    <cofactor evidence="1">
        <name>[4Fe-4S] cluster</name>
        <dbReference type="ChEBI" id="CHEBI:49883"/>
    </cofactor>
</comment>
<keyword evidence="5" id="KW-0479">Metal-binding</keyword>
<evidence type="ECO:0000313" key="11">
    <source>
        <dbReference type="EMBL" id="AIY90454.1"/>
    </source>
</evidence>
<dbReference type="eggNOG" id="arCOG01605">
    <property type="taxonomic scope" value="Archaea"/>
</dbReference>
<protein>
    <submittedName>
        <fullName evidence="11">Pyruvate ferredoxin oxidoreductase, delta subunit</fullName>
    </submittedName>
</protein>
<dbReference type="HOGENOM" id="CLU_139698_1_0_2"/>
<dbReference type="KEGG" id="gac:GACE_1415"/>
<dbReference type="PROSITE" id="PS00198">
    <property type="entry name" value="4FE4S_FER_1"/>
    <property type="match status" value="2"/>
</dbReference>
<dbReference type="GO" id="GO:0016625">
    <property type="term" value="F:oxidoreductase activity, acting on the aldehyde or oxo group of donors, iron-sulfur protein as acceptor"/>
    <property type="evidence" value="ECO:0007669"/>
    <property type="project" value="InterPro"/>
</dbReference>
<dbReference type="EMBL" id="CP009552">
    <property type="protein sequence ID" value="AIY90454.1"/>
    <property type="molecule type" value="Genomic_DNA"/>
</dbReference>
<evidence type="ECO:0000256" key="9">
    <source>
        <dbReference type="ARBA" id="ARBA00023014"/>
    </source>
</evidence>
<keyword evidence="3" id="KW-0813">Transport</keyword>
<dbReference type="Gene3D" id="3.30.70.20">
    <property type="match status" value="1"/>
</dbReference>
<name>A0A0A7GEH9_GEOAI</name>
<reference evidence="11 12" key="1">
    <citation type="journal article" date="2015" name="Appl. Environ. Microbiol.">
        <title>The Geoglobus acetivorans genome: Fe(III) reduction, acetate utilization, autotrophic growth, and degradation of aromatic compounds in a hyperthermophilic archaeon.</title>
        <authorList>
            <person name="Mardanov A.V."/>
            <person name="Slododkina G.B."/>
            <person name="Slobodkin A.I."/>
            <person name="Beletsky A.V."/>
            <person name="Gavrilov S.N."/>
            <person name="Kublanov I.V."/>
            <person name="Bonch-Osmolovskaya E.A."/>
            <person name="Skryabin K.G."/>
            <person name="Ravin N.V."/>
        </authorList>
    </citation>
    <scope>NUCLEOTIDE SEQUENCE [LARGE SCALE GENOMIC DNA]</scope>
    <source>
        <strain evidence="11 12">SBH6</strain>
    </source>
</reference>
<dbReference type="PANTHER" id="PTHR43724:SF1">
    <property type="entry name" value="PYRUVATE SYNTHASE SUBUNIT PORD"/>
    <property type="match status" value="1"/>
</dbReference>
<evidence type="ECO:0000256" key="8">
    <source>
        <dbReference type="ARBA" id="ARBA00023004"/>
    </source>
</evidence>
<evidence type="ECO:0000256" key="2">
    <source>
        <dbReference type="ARBA" id="ARBA00011595"/>
    </source>
</evidence>
<keyword evidence="8" id="KW-0408">Iron</keyword>
<proteinExistence type="predicted"/>